<keyword evidence="1" id="KW-0472">Membrane</keyword>
<dbReference type="EMBL" id="WIGN01000160">
    <property type="protein sequence ID" value="KAF6806375.1"/>
    <property type="molecule type" value="Genomic_DNA"/>
</dbReference>
<keyword evidence="1" id="KW-1133">Transmembrane helix</keyword>
<proteinExistence type="predicted"/>
<comment type="caution">
    <text evidence="2">The sequence shown here is derived from an EMBL/GenBank/DDBJ whole genome shotgun (WGS) entry which is preliminary data.</text>
</comment>
<evidence type="ECO:0000313" key="2">
    <source>
        <dbReference type="EMBL" id="KAF6806375.1"/>
    </source>
</evidence>
<name>A0A8H6MSB1_9PEZI</name>
<keyword evidence="3" id="KW-1185">Reference proteome</keyword>
<protein>
    <submittedName>
        <fullName evidence="2">Uncharacterized protein</fullName>
    </submittedName>
</protein>
<reference evidence="2 3" key="1">
    <citation type="journal article" date="2020" name="Phytopathology">
        <title>Genome Sequence Resources of Colletotrichum truncatum, C. plurivorum, C. musicola, and C. sojae: Four Species Pathogenic to Soybean (Glycine max).</title>
        <authorList>
            <person name="Rogerio F."/>
            <person name="Boufleur T.R."/>
            <person name="Ciampi-Guillardi M."/>
            <person name="Sukno S.A."/>
            <person name="Thon M.R."/>
            <person name="Massola Junior N.S."/>
            <person name="Baroncelli R."/>
        </authorList>
    </citation>
    <scope>NUCLEOTIDE SEQUENCE [LARGE SCALE GENOMIC DNA]</scope>
    <source>
        <strain evidence="2 3">LFN0009</strain>
    </source>
</reference>
<sequence>MGLPIATKGGLSSGHNYSFSLESAYIYSDCSVARGDSMNLGTWIDYMNATKTEMGGFATGRTLAIRPSTFHARFHKTPMELIFTSYYAEEAATANATCALTMIHVEVDVVCHSPVCGALRIRQVKKPANMTVATVFDGLRRDPKALGAAYAFESFMSTFIQSTLKTWDTEPNILPKPFASPIETYFTNPDSPYSAPGIGSWSGTDLLPVGDAVFSQRFTQLLNTFWLAAIASHNITGNFHYRTHPATPKIETMRVYNTTSSRTPDQQVMQVNGPWMAILLVASLIMLLSGVAAGVFGCMRREPDVLDRATFFLRDSPYVNVRNQSSLEDGTAQAKRSRGVRVSVGDVRPAEETGYVALGTVGEAMPLSWQEKDRRYA</sequence>
<organism evidence="2 3">
    <name type="scientific">Colletotrichum sojae</name>
    <dbReference type="NCBI Taxonomy" id="2175907"/>
    <lineage>
        <taxon>Eukaryota</taxon>
        <taxon>Fungi</taxon>
        <taxon>Dikarya</taxon>
        <taxon>Ascomycota</taxon>
        <taxon>Pezizomycotina</taxon>
        <taxon>Sordariomycetes</taxon>
        <taxon>Hypocreomycetidae</taxon>
        <taxon>Glomerellales</taxon>
        <taxon>Glomerellaceae</taxon>
        <taxon>Colletotrichum</taxon>
        <taxon>Colletotrichum orchidearum species complex</taxon>
    </lineage>
</organism>
<evidence type="ECO:0000313" key="3">
    <source>
        <dbReference type="Proteomes" id="UP000652219"/>
    </source>
</evidence>
<feature type="transmembrane region" description="Helical" evidence="1">
    <location>
        <begin position="275"/>
        <end position="298"/>
    </location>
</feature>
<dbReference type="Proteomes" id="UP000652219">
    <property type="component" value="Unassembled WGS sequence"/>
</dbReference>
<evidence type="ECO:0000256" key="1">
    <source>
        <dbReference type="SAM" id="Phobius"/>
    </source>
</evidence>
<dbReference type="AlphaFoldDB" id="A0A8H6MSB1"/>
<gene>
    <name evidence="2" type="ORF">CSOJ01_08870</name>
</gene>
<accession>A0A8H6MSB1</accession>
<keyword evidence="1" id="KW-0812">Transmembrane</keyword>